<keyword evidence="11 13" id="KW-0275">Fatty acid biosynthesis</keyword>
<dbReference type="EC" id="2.1.3.15" evidence="13"/>
<evidence type="ECO:0000256" key="4">
    <source>
        <dbReference type="ARBA" id="ARBA00022723"/>
    </source>
</evidence>
<dbReference type="GO" id="GO:0006633">
    <property type="term" value="P:fatty acid biosynthetic process"/>
    <property type="evidence" value="ECO:0007669"/>
    <property type="project" value="UniProtKB-KW"/>
</dbReference>
<feature type="compositionally biased region" description="Basic and acidic residues" evidence="14">
    <location>
        <begin position="308"/>
        <end position="321"/>
    </location>
</feature>
<dbReference type="InterPro" id="IPR029045">
    <property type="entry name" value="ClpP/crotonase-like_dom_sf"/>
</dbReference>
<dbReference type="AlphaFoldDB" id="A0A934QIB5"/>
<dbReference type="InterPro" id="IPR000438">
    <property type="entry name" value="Acetyl_CoA_COase_Trfase_b_su"/>
</dbReference>
<dbReference type="GO" id="GO:0008270">
    <property type="term" value="F:zinc ion binding"/>
    <property type="evidence" value="ECO:0007669"/>
    <property type="project" value="UniProtKB-UniRule"/>
</dbReference>
<dbReference type="SUPFAM" id="SSF52096">
    <property type="entry name" value="ClpP/crotonase"/>
    <property type="match status" value="1"/>
</dbReference>
<organism evidence="16 17">
    <name type="scientific">Rhodovibrio salinarum</name>
    <dbReference type="NCBI Taxonomy" id="1087"/>
    <lineage>
        <taxon>Bacteria</taxon>
        <taxon>Pseudomonadati</taxon>
        <taxon>Pseudomonadota</taxon>
        <taxon>Alphaproteobacteria</taxon>
        <taxon>Rhodospirillales</taxon>
        <taxon>Rhodovibrionaceae</taxon>
        <taxon>Rhodovibrio</taxon>
    </lineage>
</organism>
<evidence type="ECO:0000256" key="12">
    <source>
        <dbReference type="ARBA" id="ARBA00025280"/>
    </source>
</evidence>
<dbReference type="GO" id="GO:0009329">
    <property type="term" value="C:acetate CoA-transferase complex"/>
    <property type="evidence" value="ECO:0007669"/>
    <property type="project" value="TreeGrafter"/>
</dbReference>
<comment type="subcellular location">
    <subcellularLocation>
        <location evidence="1 13">Cytoplasm</location>
    </subcellularLocation>
</comment>
<keyword evidence="7 13" id="KW-0276">Fatty acid metabolism</keyword>
<evidence type="ECO:0000256" key="5">
    <source>
        <dbReference type="ARBA" id="ARBA00022741"/>
    </source>
</evidence>
<feature type="binding site" evidence="13">
    <location>
        <position position="29"/>
    </location>
    <ligand>
        <name>Zn(2+)</name>
        <dbReference type="ChEBI" id="CHEBI:29105"/>
    </ligand>
</feature>
<dbReference type="Proteomes" id="UP000778970">
    <property type="component" value="Unassembled WGS sequence"/>
</dbReference>
<comment type="function">
    <text evidence="12 13">Component of the acetyl coenzyme A carboxylase (ACC) complex. Biotin carboxylase (BC) catalyzes the carboxylation of biotin on its carrier protein (BCCP) and then the CO(2) group is transferred by the transcarboxylase to acetyl-CoA to form malonyl-CoA.</text>
</comment>
<dbReference type="Pfam" id="PF17848">
    <property type="entry name" value="Zn_ribbon_ACC"/>
    <property type="match status" value="1"/>
</dbReference>
<comment type="caution">
    <text evidence="16">The sequence shown here is derived from an EMBL/GenBank/DDBJ whole genome shotgun (WGS) entry which is preliminary data.</text>
</comment>
<accession>A0A934QIB5</accession>
<evidence type="ECO:0000256" key="11">
    <source>
        <dbReference type="ARBA" id="ARBA00023160"/>
    </source>
</evidence>
<gene>
    <name evidence="13" type="primary">accD</name>
    <name evidence="16" type="ORF">CKO21_08220</name>
</gene>
<keyword evidence="10 13" id="KW-0443">Lipid metabolism</keyword>
<evidence type="ECO:0000256" key="2">
    <source>
        <dbReference type="ARBA" id="ARBA00022516"/>
    </source>
</evidence>
<dbReference type="GO" id="GO:0003989">
    <property type="term" value="F:acetyl-CoA carboxylase activity"/>
    <property type="evidence" value="ECO:0007669"/>
    <property type="project" value="InterPro"/>
</dbReference>
<dbReference type="InterPro" id="IPR034733">
    <property type="entry name" value="AcCoA_carboxyl_beta"/>
</dbReference>
<dbReference type="PRINTS" id="PR01070">
    <property type="entry name" value="ACCCTRFRASEB"/>
</dbReference>
<dbReference type="PANTHER" id="PTHR42995">
    <property type="entry name" value="ACETYL-COENZYME A CARBOXYLASE CARBOXYL TRANSFERASE SUBUNIT BETA, CHLOROPLASTIC"/>
    <property type="match status" value="1"/>
</dbReference>
<dbReference type="GO" id="GO:2001295">
    <property type="term" value="P:malonyl-CoA biosynthetic process"/>
    <property type="evidence" value="ECO:0007669"/>
    <property type="project" value="UniProtKB-UniRule"/>
</dbReference>
<comment type="cofactor">
    <cofactor evidence="13">
        <name>Zn(2+)</name>
        <dbReference type="ChEBI" id="CHEBI:29105"/>
    </cofactor>
    <text evidence="13">Binds 1 zinc ion per subunit.</text>
</comment>
<feature type="binding site" evidence="13">
    <location>
        <position position="51"/>
    </location>
    <ligand>
        <name>Zn(2+)</name>
        <dbReference type="ChEBI" id="CHEBI:29105"/>
    </ligand>
</feature>
<dbReference type="PANTHER" id="PTHR42995:SF5">
    <property type="entry name" value="ACETYL-COENZYME A CARBOXYLASE CARBOXYL TRANSFERASE SUBUNIT BETA, CHLOROPLASTIC"/>
    <property type="match status" value="1"/>
</dbReference>
<feature type="compositionally biased region" description="Low complexity" evidence="14">
    <location>
        <begin position="333"/>
        <end position="348"/>
    </location>
</feature>
<evidence type="ECO:0000256" key="7">
    <source>
        <dbReference type="ARBA" id="ARBA00022832"/>
    </source>
</evidence>
<feature type="region of interest" description="Disordered" evidence="14">
    <location>
        <begin position="297"/>
        <end position="444"/>
    </location>
</feature>
<evidence type="ECO:0000256" key="8">
    <source>
        <dbReference type="ARBA" id="ARBA00022833"/>
    </source>
</evidence>
<feature type="zinc finger region" description="C4-type" evidence="13">
    <location>
        <begin position="29"/>
        <end position="51"/>
    </location>
</feature>
<comment type="pathway">
    <text evidence="13">Lipid metabolism; malonyl-CoA biosynthesis; malonyl-CoA from acetyl-CoA: step 1/1.</text>
</comment>
<dbReference type="PROSITE" id="PS50980">
    <property type="entry name" value="COA_CT_NTER"/>
    <property type="match status" value="1"/>
</dbReference>
<comment type="similarity">
    <text evidence="13">Belongs to the AccD/PCCB family.</text>
</comment>
<evidence type="ECO:0000256" key="3">
    <source>
        <dbReference type="ARBA" id="ARBA00022679"/>
    </source>
</evidence>
<dbReference type="EMBL" id="NRRE01000022">
    <property type="protein sequence ID" value="MBK1697232.1"/>
    <property type="molecule type" value="Genomic_DNA"/>
</dbReference>
<keyword evidence="4 13" id="KW-0479">Metal-binding</keyword>
<feature type="binding site" evidence="13">
    <location>
        <position position="48"/>
    </location>
    <ligand>
        <name>Zn(2+)</name>
        <dbReference type="ChEBI" id="CHEBI:29105"/>
    </ligand>
</feature>
<feature type="compositionally biased region" description="Polar residues" evidence="14">
    <location>
        <begin position="408"/>
        <end position="437"/>
    </location>
</feature>
<comment type="catalytic activity">
    <reaction evidence="13">
        <text>N(6)-carboxybiotinyl-L-lysyl-[protein] + acetyl-CoA = N(6)-biotinyl-L-lysyl-[protein] + malonyl-CoA</text>
        <dbReference type="Rhea" id="RHEA:54728"/>
        <dbReference type="Rhea" id="RHEA-COMP:10505"/>
        <dbReference type="Rhea" id="RHEA-COMP:10506"/>
        <dbReference type="ChEBI" id="CHEBI:57288"/>
        <dbReference type="ChEBI" id="CHEBI:57384"/>
        <dbReference type="ChEBI" id="CHEBI:83144"/>
        <dbReference type="ChEBI" id="CHEBI:83145"/>
        <dbReference type="EC" id="2.1.3.15"/>
    </reaction>
</comment>
<evidence type="ECO:0000259" key="15">
    <source>
        <dbReference type="PROSITE" id="PS50980"/>
    </source>
</evidence>
<name>A0A934QIB5_9PROT</name>
<dbReference type="NCBIfam" id="TIGR00515">
    <property type="entry name" value="accD"/>
    <property type="match status" value="1"/>
</dbReference>
<dbReference type="HAMAP" id="MF_01395">
    <property type="entry name" value="AcetylCoA_CT_beta"/>
    <property type="match status" value="1"/>
</dbReference>
<dbReference type="RefSeq" id="WP_081728570.1">
    <property type="nucleotide sequence ID" value="NZ_NRRE01000022.1"/>
</dbReference>
<keyword evidence="9 13" id="KW-0067">ATP-binding</keyword>
<proteinExistence type="inferred from homology"/>
<keyword evidence="3 13" id="KW-0808">Transferase</keyword>
<evidence type="ECO:0000256" key="13">
    <source>
        <dbReference type="HAMAP-Rule" id="MF_01395"/>
    </source>
</evidence>
<feature type="binding site" evidence="13">
    <location>
        <position position="32"/>
    </location>
    <ligand>
        <name>Zn(2+)</name>
        <dbReference type="ChEBI" id="CHEBI:29105"/>
    </ligand>
</feature>
<feature type="compositionally biased region" description="Basic and acidic residues" evidence="14">
    <location>
        <begin position="365"/>
        <end position="400"/>
    </location>
</feature>
<evidence type="ECO:0000313" key="16">
    <source>
        <dbReference type="EMBL" id="MBK1697232.1"/>
    </source>
</evidence>
<evidence type="ECO:0000256" key="14">
    <source>
        <dbReference type="SAM" id="MobiDB-lite"/>
    </source>
</evidence>
<evidence type="ECO:0000256" key="10">
    <source>
        <dbReference type="ARBA" id="ARBA00023098"/>
    </source>
</evidence>
<dbReference type="InterPro" id="IPR041010">
    <property type="entry name" value="Znf-ACC"/>
</dbReference>
<dbReference type="InterPro" id="IPR011762">
    <property type="entry name" value="COA_CT_N"/>
</dbReference>
<keyword evidence="8 13" id="KW-0862">Zinc</keyword>
<dbReference type="Gene3D" id="3.90.226.10">
    <property type="entry name" value="2-enoyl-CoA Hydratase, Chain A, domain 1"/>
    <property type="match status" value="1"/>
</dbReference>
<evidence type="ECO:0000256" key="1">
    <source>
        <dbReference type="ARBA" id="ARBA00004496"/>
    </source>
</evidence>
<sequence length="444" mass="48232">MSWISNYVRPKFRALVTRQDIPDDLWEKCPDCGQMIFHRELEKALRVCTHCGYHLRIGPHMRMKLLFDSGQYTPIELPETIQDPLKFRDRKRYGDRLREARAKAEGNDAIVVAHGRMGGHPVVMACFDFSFMGGSMGIAVGEGLLAAARLACMQEAPLLVVPASGGARMQEGILSLMQMPRTTVAVDMVKEKGLPYVVLLTDPTTGGVSASFAMLGDLTLAEPGSVIGFAGQRVIEATVREQLPEGFQRAEYLRDHGMVDQVVDRRELRDRLITLFSLLTRTKPEARIIPLPEGALKLDGPRVASHGPRIDDGQPKAEPQSKPEAVAETVTLDTSAKSSSAKDTAATAQHGEKQRSSWSLSLTGRSRDKNAGDKAAEKTKPEKDKSDKAKAEKKPDKKSEAAPAGDKNTPSPGNQTDSAAGDTDQSGDPDTSGSSTKSSRRAAE</sequence>
<comment type="subunit">
    <text evidence="13">Acetyl-CoA carboxylase is a heterohexamer composed of biotin carboxyl carrier protein (AccB), biotin carboxylase (AccC) and two subunits each of ACCase subunit alpha (AccA) and ACCase subunit beta (AccD).</text>
</comment>
<evidence type="ECO:0000313" key="17">
    <source>
        <dbReference type="Proteomes" id="UP000778970"/>
    </source>
</evidence>
<protein>
    <recommendedName>
        <fullName evidence="13">Acetyl-coenzyme A carboxylase carboxyl transferase subunit beta</fullName>
        <shortName evidence="13">ACCase subunit beta</shortName>
        <shortName evidence="13">Acetyl-CoA carboxylase carboxyltransferase subunit beta</shortName>
        <ecNumber evidence="13">2.1.3.15</ecNumber>
    </recommendedName>
</protein>
<keyword evidence="5 13" id="KW-0547">Nucleotide-binding</keyword>
<keyword evidence="17" id="KW-1185">Reference proteome</keyword>
<dbReference type="GO" id="GO:0005524">
    <property type="term" value="F:ATP binding"/>
    <property type="evidence" value="ECO:0007669"/>
    <property type="project" value="UniProtKB-KW"/>
</dbReference>
<dbReference type="GO" id="GO:0016743">
    <property type="term" value="F:carboxyl- or carbamoyltransferase activity"/>
    <property type="evidence" value="ECO:0007669"/>
    <property type="project" value="UniProtKB-UniRule"/>
</dbReference>
<evidence type="ECO:0000256" key="6">
    <source>
        <dbReference type="ARBA" id="ARBA00022771"/>
    </source>
</evidence>
<dbReference type="Pfam" id="PF01039">
    <property type="entry name" value="Carboxyl_trans"/>
    <property type="match status" value="1"/>
</dbReference>
<keyword evidence="6 13" id="KW-0863">Zinc-finger</keyword>
<reference evidence="16" key="1">
    <citation type="submission" date="2017-08" db="EMBL/GenBank/DDBJ databases">
        <authorList>
            <person name="Imhoff J.F."/>
            <person name="Rahn T."/>
            <person name="Kuenzel S."/>
            <person name="Neulinger S.C."/>
        </authorList>
    </citation>
    <scope>NUCLEOTIDE SEQUENCE</scope>
    <source>
        <strain evidence="16">DSM 9154</strain>
    </source>
</reference>
<keyword evidence="13" id="KW-0963">Cytoplasm</keyword>
<evidence type="ECO:0000256" key="9">
    <source>
        <dbReference type="ARBA" id="ARBA00022840"/>
    </source>
</evidence>
<feature type="domain" description="CoA carboxyltransferase N-terminal" evidence="15">
    <location>
        <begin position="25"/>
        <end position="294"/>
    </location>
</feature>
<reference evidence="16" key="2">
    <citation type="journal article" date="2020" name="Microorganisms">
        <title>Osmotic Adaptation and Compatible Solute Biosynthesis of Phototrophic Bacteria as Revealed from Genome Analyses.</title>
        <authorList>
            <person name="Imhoff J.F."/>
            <person name="Rahn T."/>
            <person name="Kunzel S."/>
            <person name="Keller A."/>
            <person name="Neulinger S.C."/>
        </authorList>
    </citation>
    <scope>NUCLEOTIDE SEQUENCE</scope>
    <source>
        <strain evidence="16">DSM 9154</strain>
    </source>
</reference>
<keyword evidence="2 13" id="KW-0444">Lipid biosynthesis</keyword>